<dbReference type="PANTHER" id="PTHR44102">
    <property type="entry name" value="PROTEIN NPG1"/>
    <property type="match status" value="1"/>
</dbReference>
<evidence type="ECO:0000256" key="2">
    <source>
        <dbReference type="SAM" id="MobiDB-lite"/>
    </source>
</evidence>
<dbReference type="PANTHER" id="PTHR44102:SF1">
    <property type="entry name" value="OS10G0471400 PROTEIN"/>
    <property type="match status" value="1"/>
</dbReference>
<dbReference type="InterPro" id="IPR043376">
    <property type="entry name" value="NPG1-like"/>
</dbReference>
<dbReference type="Gene3D" id="1.25.40.10">
    <property type="entry name" value="Tetratricopeptide repeat domain"/>
    <property type="match status" value="2"/>
</dbReference>
<feature type="repeat" description="TPR" evidence="1">
    <location>
        <begin position="597"/>
        <end position="630"/>
    </location>
</feature>
<dbReference type="AlphaFoldDB" id="A0A200Q1T9"/>
<dbReference type="Pfam" id="PF13432">
    <property type="entry name" value="TPR_16"/>
    <property type="match status" value="1"/>
</dbReference>
<keyword evidence="1" id="KW-0802">TPR repeat</keyword>
<accession>A0A200Q1T9</accession>
<evidence type="ECO:0000313" key="3">
    <source>
        <dbReference type="EMBL" id="OVA04440.1"/>
    </source>
</evidence>
<organism evidence="3 4">
    <name type="scientific">Macleaya cordata</name>
    <name type="common">Five-seeded plume-poppy</name>
    <name type="synonym">Bocconia cordata</name>
    <dbReference type="NCBI Taxonomy" id="56857"/>
    <lineage>
        <taxon>Eukaryota</taxon>
        <taxon>Viridiplantae</taxon>
        <taxon>Streptophyta</taxon>
        <taxon>Embryophyta</taxon>
        <taxon>Tracheophyta</taxon>
        <taxon>Spermatophyta</taxon>
        <taxon>Magnoliopsida</taxon>
        <taxon>Ranunculales</taxon>
        <taxon>Papaveraceae</taxon>
        <taxon>Papaveroideae</taxon>
        <taxon>Macleaya</taxon>
    </lineage>
</organism>
<name>A0A200Q1T9_MACCD</name>
<dbReference type="Pfam" id="PF13181">
    <property type="entry name" value="TPR_8"/>
    <property type="match status" value="1"/>
</dbReference>
<evidence type="ECO:0000313" key="4">
    <source>
        <dbReference type="Proteomes" id="UP000195402"/>
    </source>
</evidence>
<comment type="caution">
    <text evidence="3">The sequence shown here is derived from an EMBL/GenBank/DDBJ whole genome shotgun (WGS) entry which is preliminary data.</text>
</comment>
<dbReference type="FunCoup" id="A0A200Q1T9">
    <property type="interactions" value="1636"/>
</dbReference>
<feature type="region of interest" description="Disordered" evidence="2">
    <location>
        <begin position="27"/>
        <end position="49"/>
    </location>
</feature>
<dbReference type="InterPro" id="IPR019734">
    <property type="entry name" value="TPR_rpt"/>
</dbReference>
<dbReference type="STRING" id="56857.A0A200Q1T9"/>
<dbReference type="SUPFAM" id="SSF48452">
    <property type="entry name" value="TPR-like"/>
    <property type="match status" value="2"/>
</dbReference>
<dbReference type="EMBL" id="MVGT01003304">
    <property type="protein sequence ID" value="OVA04440.1"/>
    <property type="molecule type" value="Genomic_DNA"/>
</dbReference>
<proteinExistence type="predicted"/>
<evidence type="ECO:0000256" key="1">
    <source>
        <dbReference type="PROSITE-ProRule" id="PRU00339"/>
    </source>
</evidence>
<dbReference type="PROSITE" id="PS50005">
    <property type="entry name" value="TPR"/>
    <property type="match status" value="1"/>
</dbReference>
<dbReference type="InterPro" id="IPR011990">
    <property type="entry name" value="TPR-like_helical_dom_sf"/>
</dbReference>
<dbReference type="OrthoDB" id="29013at2759"/>
<feature type="compositionally biased region" description="Polar residues" evidence="2">
    <location>
        <begin position="27"/>
        <end position="38"/>
    </location>
</feature>
<dbReference type="SMART" id="SM00028">
    <property type="entry name" value="TPR"/>
    <property type="match status" value="7"/>
</dbReference>
<sequence>MKCLCSPEQLGAKDMIPSSESLSTREYSVGGYSSQAGENEQELDTSNIEEAESSLRGSVGLNYEEARALLGRLEYQRGNIEAALHVFEGINIAAVTAKIKLSFAGRSYKRHPLSDATPPMSIHTVSLLLEAIFLKAKSLKDLGRYREAAESCQVILDTVESTLPGGLPEKLAIDCKLQETLNKAVEFLPEFWKLAGFPHEAILSYRRALLHQWNLDTETTTKIQKEFAIFLLYSGIDAGPINLLSQVEGTFIPRNNMEEAVLLLMLLLKKISLGKIEWDPSIIANLSFALSVSGELKALANQVEELLPGVLDMKERYYTLALCYYGEGEDLVALNLLRNFLRCRENTNCIHSLLLASKISGENPNWAEEGVTFARKALASMDGKCNLVGNDTNFLLGISLSTHARSLLSDSMRTSKQNEALKVLETVARMTSYRDPKVIFHLSLEYAERRKLEIALHYAKQSLKLDAGSNVRGWILLARILSAQKRFVDAETIINAALDQTGKWDQGELFRTKAKLQIAQGKLKNAIKTYMNLLAALQGQSTRFRDGKFFLKVSCNHDGNLELETWHDLANVYISLSQWKDAEICLSKTKEIAPPSASRLHMEGLLYEAKGLHKEALKAFTEALDVEPTHIPSMVSAATVLKQFPDKSLTILRSLLLTDALRIDRKNSSAWYNLGLLYKAKAGASVLEAAECFEAAVLLEESSPVEPFR</sequence>
<dbReference type="InParanoid" id="A0A200Q1T9"/>
<reference evidence="3 4" key="1">
    <citation type="journal article" date="2017" name="Mol. Plant">
        <title>The Genome of Medicinal Plant Macleaya cordata Provides New Insights into Benzylisoquinoline Alkaloids Metabolism.</title>
        <authorList>
            <person name="Liu X."/>
            <person name="Liu Y."/>
            <person name="Huang P."/>
            <person name="Ma Y."/>
            <person name="Qing Z."/>
            <person name="Tang Q."/>
            <person name="Cao H."/>
            <person name="Cheng P."/>
            <person name="Zheng Y."/>
            <person name="Yuan Z."/>
            <person name="Zhou Y."/>
            <person name="Liu J."/>
            <person name="Tang Z."/>
            <person name="Zhuo Y."/>
            <person name="Zhang Y."/>
            <person name="Yu L."/>
            <person name="Huang J."/>
            <person name="Yang P."/>
            <person name="Peng Q."/>
            <person name="Zhang J."/>
            <person name="Jiang W."/>
            <person name="Zhang Z."/>
            <person name="Lin K."/>
            <person name="Ro D.K."/>
            <person name="Chen X."/>
            <person name="Xiong X."/>
            <person name="Shang Y."/>
            <person name="Huang S."/>
            <person name="Zeng J."/>
        </authorList>
    </citation>
    <scope>NUCLEOTIDE SEQUENCE [LARGE SCALE GENOMIC DNA]</scope>
    <source>
        <strain evidence="4">cv. BLH2017</strain>
        <tissue evidence="3">Root</tissue>
    </source>
</reference>
<keyword evidence="4" id="KW-1185">Reference proteome</keyword>
<protein>
    <submittedName>
        <fullName evidence="3">Tetratricopeptide TPR-1</fullName>
    </submittedName>
</protein>
<feature type="compositionally biased region" description="Acidic residues" evidence="2">
    <location>
        <begin position="39"/>
        <end position="49"/>
    </location>
</feature>
<gene>
    <name evidence="3" type="ORF">BVC80_307g1</name>
</gene>
<dbReference type="Proteomes" id="UP000195402">
    <property type="component" value="Unassembled WGS sequence"/>
</dbReference>